<dbReference type="Proteomes" id="UP000282084">
    <property type="component" value="Unassembled WGS sequence"/>
</dbReference>
<dbReference type="InterPro" id="IPR038152">
    <property type="entry name" value="Carbam_trans_C_sf"/>
</dbReference>
<dbReference type="EMBL" id="RBXO01000001">
    <property type="protein sequence ID" value="RKT53201.1"/>
    <property type="molecule type" value="Genomic_DNA"/>
</dbReference>
<evidence type="ECO:0000259" key="3">
    <source>
        <dbReference type="Pfam" id="PF16861"/>
    </source>
</evidence>
<dbReference type="InterPro" id="IPR043129">
    <property type="entry name" value="ATPase_NBD"/>
</dbReference>
<comment type="caution">
    <text evidence="4">The sequence shown here is derived from an EMBL/GenBank/DDBJ whole genome shotgun (WGS) entry which is preliminary data.</text>
</comment>
<dbReference type="SUPFAM" id="SSF53067">
    <property type="entry name" value="Actin-like ATPase domain"/>
    <property type="match status" value="1"/>
</dbReference>
<name>A0A495VUV3_9PSEU</name>
<dbReference type="Gene3D" id="3.30.420.40">
    <property type="match status" value="2"/>
</dbReference>
<dbReference type="InterPro" id="IPR003696">
    <property type="entry name" value="Carbtransf_dom"/>
</dbReference>
<dbReference type="GO" id="GO:0016740">
    <property type="term" value="F:transferase activity"/>
    <property type="evidence" value="ECO:0007669"/>
    <property type="project" value="UniProtKB-KW"/>
</dbReference>
<dbReference type="Gene3D" id="3.90.870.20">
    <property type="entry name" value="Carbamoyltransferase, C-terminal domain"/>
    <property type="match status" value="1"/>
</dbReference>
<keyword evidence="4" id="KW-0808">Transferase</keyword>
<protein>
    <submittedName>
        <fullName evidence="4">Beta-1,4-N-acetylglucosamine oligosaccharide 3-O-carbamoyltransferase NolO</fullName>
    </submittedName>
</protein>
<dbReference type="InterPro" id="IPR031730">
    <property type="entry name" value="Carbam_trans_C"/>
</dbReference>
<evidence type="ECO:0000313" key="4">
    <source>
        <dbReference type="EMBL" id="RKT53201.1"/>
    </source>
</evidence>
<dbReference type="Pfam" id="PF16861">
    <property type="entry name" value="Carbam_trans_C"/>
    <property type="match status" value="1"/>
</dbReference>
<sequence length="658" mass="71921">MLTLGISGHFDLVPALYHNYAHDAAACLVADGELVAAAEEERFNRIKKTNRFPAGAIRACLDVAGVRPHEVDAISYYFDHRFADLALANHHAVTPTQPIRYAREVIRGLLCDRFAWDLPEDRVLFTPHHLAHAWSSYGRSGMSDALVVVMDGRGELASGTVYRAEGGELTELRTYSIPQSLGILYQDAIGQVGYGFGDEYKVMGLAPYGDPATYRSLFRRLYTLHDDGDYTLTPSIPDINPTLWPFEDIGFRPRRAGEEPTGQHKDFAAGLQEALETLAMHVITHWARRTGATRLCFTGGVAHNSSLNGRILRSGLFEEVFVHPSSHDAGAAEGAAIVAARSLGRPHTPTRLRGASLGPSLGTADEVERRLAAWSGVVAVERPADIVATTAQLLAGGAVVGWAAGRSEFGPRALGNRSIIADPRPAANRDRINAMVKKREGFRPFAPAVTAEAANTYFDLTDTAADHGFMSFVVRVREPHRAGLGAVTHVDGTARVQVVHEDTNPRFHALITRFGALTGTPVLLNTSFNNNAEPIVQTVDDAVTTFLTTEIDVLVVENSLIRRRTPLPEALDDLILEFRPDTRLVKDWRPGTEPEGEIYLAYSAGPRAKVSAEVFELLSKADGTSPLNTWTPLTPAMRAELITLWQRRFFTLTPKDAA</sequence>
<accession>A0A495VUV3</accession>
<dbReference type="AlphaFoldDB" id="A0A495VUV3"/>
<evidence type="ECO:0000313" key="5">
    <source>
        <dbReference type="Proteomes" id="UP000282084"/>
    </source>
</evidence>
<dbReference type="OrthoDB" id="9780777at2"/>
<dbReference type="PANTHER" id="PTHR34847:SF1">
    <property type="entry name" value="NODULATION PROTEIN U"/>
    <property type="match status" value="1"/>
</dbReference>
<feature type="domain" description="Carbamoyltransferase C-terminal" evidence="3">
    <location>
        <begin position="391"/>
        <end position="563"/>
    </location>
</feature>
<dbReference type="Pfam" id="PF02543">
    <property type="entry name" value="Carbam_trans_N"/>
    <property type="match status" value="1"/>
</dbReference>
<keyword evidence="5" id="KW-1185">Reference proteome</keyword>
<proteinExistence type="inferred from homology"/>
<dbReference type="InterPro" id="IPR051338">
    <property type="entry name" value="NodU/CmcH_Carbamoyltrnsfr"/>
</dbReference>
<evidence type="ECO:0000259" key="2">
    <source>
        <dbReference type="Pfam" id="PF02543"/>
    </source>
</evidence>
<dbReference type="RefSeq" id="WP_121003302.1">
    <property type="nucleotide sequence ID" value="NZ_RBXO01000001.1"/>
</dbReference>
<reference evidence="4 5" key="1">
    <citation type="submission" date="2018-10" db="EMBL/GenBank/DDBJ databases">
        <title>Sequencing the genomes of 1000 actinobacteria strains.</title>
        <authorList>
            <person name="Klenk H.-P."/>
        </authorList>
    </citation>
    <scope>NUCLEOTIDE SEQUENCE [LARGE SCALE GENOMIC DNA]</scope>
    <source>
        <strain evidence="4 5">DSM 43800</strain>
    </source>
</reference>
<gene>
    <name evidence="4" type="ORF">C8E97_1759</name>
</gene>
<feature type="domain" description="Carbamoyltransferase" evidence="2">
    <location>
        <begin position="19"/>
        <end position="337"/>
    </location>
</feature>
<dbReference type="PANTHER" id="PTHR34847">
    <property type="entry name" value="NODULATION PROTEIN U"/>
    <property type="match status" value="1"/>
</dbReference>
<comment type="similarity">
    <text evidence="1">Belongs to the NodU/CmcH family.</text>
</comment>
<evidence type="ECO:0000256" key="1">
    <source>
        <dbReference type="ARBA" id="ARBA00006129"/>
    </source>
</evidence>
<organism evidence="4 5">
    <name type="scientific">Saccharothrix australiensis</name>
    <dbReference type="NCBI Taxonomy" id="2072"/>
    <lineage>
        <taxon>Bacteria</taxon>
        <taxon>Bacillati</taxon>
        <taxon>Actinomycetota</taxon>
        <taxon>Actinomycetes</taxon>
        <taxon>Pseudonocardiales</taxon>
        <taxon>Pseudonocardiaceae</taxon>
        <taxon>Saccharothrix</taxon>
    </lineage>
</organism>